<evidence type="ECO:0000256" key="2">
    <source>
        <dbReference type="ARBA" id="ARBA00008807"/>
    </source>
</evidence>
<dbReference type="EMBL" id="VDMD01000048">
    <property type="protein sequence ID" value="TRM57369.1"/>
    <property type="molecule type" value="Genomic_DNA"/>
</dbReference>
<evidence type="ECO:0000256" key="8">
    <source>
        <dbReference type="ARBA" id="ARBA00023136"/>
    </source>
</evidence>
<proteinExistence type="inferred from homology"/>
<keyword evidence="5" id="KW-0571">Peptide transport</keyword>
<evidence type="ECO:0008006" key="12">
    <source>
        <dbReference type="Google" id="ProtNLM"/>
    </source>
</evidence>
<evidence type="ECO:0000256" key="3">
    <source>
        <dbReference type="ARBA" id="ARBA00022448"/>
    </source>
</evidence>
<keyword evidence="6" id="KW-0653">Protein transport</keyword>
<comment type="caution">
    <text evidence="10">The sequence shown here is derived from an EMBL/GenBank/DDBJ whole genome shotgun (WGS) entry which is preliminary data.</text>
</comment>
<name>A0A550BXU6_9AGAR</name>
<evidence type="ECO:0000256" key="6">
    <source>
        <dbReference type="ARBA" id="ARBA00022927"/>
    </source>
</evidence>
<evidence type="ECO:0000256" key="1">
    <source>
        <dbReference type="ARBA" id="ARBA00004141"/>
    </source>
</evidence>
<feature type="compositionally biased region" description="Polar residues" evidence="9">
    <location>
        <begin position="10"/>
        <end position="21"/>
    </location>
</feature>
<dbReference type="GO" id="GO:0015031">
    <property type="term" value="P:protein transport"/>
    <property type="evidence" value="ECO:0007669"/>
    <property type="project" value="UniProtKB-KW"/>
</dbReference>
<evidence type="ECO:0000313" key="10">
    <source>
        <dbReference type="EMBL" id="TRM57369.1"/>
    </source>
</evidence>
<keyword evidence="7" id="KW-1133">Transmembrane helix</keyword>
<dbReference type="PANTHER" id="PTHR22601">
    <property type="entry name" value="ISP4 LIKE PROTEIN"/>
    <property type="match status" value="1"/>
</dbReference>
<dbReference type="AlphaFoldDB" id="A0A550BXU6"/>
<gene>
    <name evidence="10" type="ORF">BD626DRAFT_540586</name>
</gene>
<organism evidence="10 11">
    <name type="scientific">Schizophyllum amplum</name>
    <dbReference type="NCBI Taxonomy" id="97359"/>
    <lineage>
        <taxon>Eukaryota</taxon>
        <taxon>Fungi</taxon>
        <taxon>Dikarya</taxon>
        <taxon>Basidiomycota</taxon>
        <taxon>Agaricomycotina</taxon>
        <taxon>Agaricomycetes</taxon>
        <taxon>Agaricomycetidae</taxon>
        <taxon>Agaricales</taxon>
        <taxon>Schizophyllaceae</taxon>
        <taxon>Schizophyllum</taxon>
    </lineage>
</organism>
<accession>A0A550BXU6</accession>
<evidence type="ECO:0000256" key="5">
    <source>
        <dbReference type="ARBA" id="ARBA00022856"/>
    </source>
</evidence>
<evidence type="ECO:0000256" key="7">
    <source>
        <dbReference type="ARBA" id="ARBA00022989"/>
    </source>
</evidence>
<keyword evidence="3" id="KW-0813">Transport</keyword>
<dbReference type="GO" id="GO:0016020">
    <property type="term" value="C:membrane"/>
    <property type="evidence" value="ECO:0007669"/>
    <property type="project" value="UniProtKB-SubCell"/>
</dbReference>
<feature type="non-terminal residue" evidence="10">
    <location>
        <position position="200"/>
    </location>
</feature>
<keyword evidence="11" id="KW-1185">Reference proteome</keyword>
<dbReference type="InterPro" id="IPR004648">
    <property type="entry name" value="Oligpept_transpt"/>
</dbReference>
<comment type="similarity">
    <text evidence="2">Belongs to the oligopeptide OPT transporter family.</text>
</comment>
<keyword evidence="8" id="KW-0472">Membrane</keyword>
<protein>
    <recommendedName>
        <fullName evidence="12">OPT oligopeptide transporter protein-domain-containing protein</fullName>
    </recommendedName>
</protein>
<dbReference type="Proteomes" id="UP000320762">
    <property type="component" value="Unassembled WGS sequence"/>
</dbReference>
<comment type="subcellular location">
    <subcellularLocation>
        <location evidence="1">Membrane</location>
        <topology evidence="1">Multi-pass membrane protein</topology>
    </subcellularLocation>
</comment>
<dbReference type="OrthoDB" id="9986677at2759"/>
<dbReference type="Pfam" id="PF03169">
    <property type="entry name" value="OPT"/>
    <property type="match status" value="1"/>
</dbReference>
<evidence type="ECO:0000313" key="11">
    <source>
        <dbReference type="Proteomes" id="UP000320762"/>
    </source>
</evidence>
<dbReference type="GO" id="GO:0035673">
    <property type="term" value="F:oligopeptide transmembrane transporter activity"/>
    <property type="evidence" value="ECO:0007669"/>
    <property type="project" value="InterPro"/>
</dbReference>
<keyword evidence="4" id="KW-0812">Transmembrane</keyword>
<feature type="region of interest" description="Disordered" evidence="9">
    <location>
        <begin position="1"/>
        <end position="21"/>
    </location>
</feature>
<dbReference type="InterPro" id="IPR004813">
    <property type="entry name" value="OPT"/>
</dbReference>
<evidence type="ECO:0000256" key="4">
    <source>
        <dbReference type="ARBA" id="ARBA00022692"/>
    </source>
</evidence>
<evidence type="ECO:0000256" key="9">
    <source>
        <dbReference type="SAM" id="MobiDB-lite"/>
    </source>
</evidence>
<sequence length="200" mass="21565">MAAFDAPTLEKTQPTAPQHSDSFLFEKDKELGGKAAPVVEVTGDDDVGEVFDDVRAVDLDENGNERPIESARDYAMRLMSLEDDPSLPIFTLRSVVLGIGFAAFASVLGQLFYFRPQTISVSQLFLQIFAFILGKAMEELFPVPTPTLGSRFATPVSSIVESAELVLTFADIKEHVAITVMGATASDSALAISIFAAQDL</sequence>
<reference evidence="10 11" key="1">
    <citation type="journal article" date="2019" name="New Phytol.">
        <title>Comparative genomics reveals unique wood-decay strategies and fruiting body development in the Schizophyllaceae.</title>
        <authorList>
            <person name="Almasi E."/>
            <person name="Sahu N."/>
            <person name="Krizsan K."/>
            <person name="Balint B."/>
            <person name="Kovacs G.M."/>
            <person name="Kiss B."/>
            <person name="Cseklye J."/>
            <person name="Drula E."/>
            <person name="Henrissat B."/>
            <person name="Nagy I."/>
            <person name="Chovatia M."/>
            <person name="Adam C."/>
            <person name="LaButti K."/>
            <person name="Lipzen A."/>
            <person name="Riley R."/>
            <person name="Grigoriev I.V."/>
            <person name="Nagy L.G."/>
        </authorList>
    </citation>
    <scope>NUCLEOTIDE SEQUENCE [LARGE SCALE GENOMIC DNA]</scope>
    <source>
        <strain evidence="10 11">NL-1724</strain>
    </source>
</reference>